<feature type="transmembrane region" description="Helical" evidence="3">
    <location>
        <begin position="562"/>
        <end position="583"/>
    </location>
</feature>
<keyword evidence="6" id="KW-1185">Reference proteome</keyword>
<dbReference type="Proteomes" id="UP001283361">
    <property type="component" value="Unassembled WGS sequence"/>
</dbReference>
<sequence>MITASTVDRTDSNAEITSKGNKDHTSTTIWSLTEFTVRHEVSECLDTATQFAYQDNLCADASDPESYLDLGRSRYTCMDRCGQAPTYGRKVNECGCDARCKWLGDCCRDMEQMCPEYYNAEPLGYSKLLRWSSACPNYLVIEAYEDVTYMSSTKPYPDVSQSSETSNKELHDKPRIIQDSVTSLLDFRVVETKTELIFHDYHTYMKYSSFKETFHFIPKTLYLECPFKFFNSKSYPKALQLLPLCQVTNKDDVMTKYRRPCKVNYIVVCRCEDGSSKAEHLHNVCLGQNFSQNRDYRYQLWDNQADLNSMPTKLKNGNCKLLHQTALSISNPLKSRNVPLPECNSKMRISPVLSHSLADEEKGIKDDIDINMDQGLKINFIVELNNTLETRFYCSSLQSRLQDCRLDGCAEGGLLWIGHLSNGQSAHRFCIVPVEARVLYEVGLSSIPLCTCLNVMSVLEDLELWNIRLLWNQGRECSLSLVPIPKNGKPPDEIYQFENYTLDQINSDQLFERLVNTTKSCPQHGGHKFQICFLTSKADNEAESGFDACLTWGSDNLNESPVYTIVFWILMCQYIILLILSYLL</sequence>
<proteinExistence type="predicted"/>
<keyword evidence="1" id="KW-1015">Disulfide bond</keyword>
<dbReference type="AlphaFoldDB" id="A0AAE0YLV9"/>
<evidence type="ECO:0000313" key="5">
    <source>
        <dbReference type="EMBL" id="KAK3749379.1"/>
    </source>
</evidence>
<reference evidence="5" key="1">
    <citation type="journal article" date="2023" name="G3 (Bethesda)">
        <title>A reference genome for the long-term kleptoplast-retaining sea slug Elysia crispata morphotype clarki.</title>
        <authorList>
            <person name="Eastman K.E."/>
            <person name="Pendleton A.L."/>
            <person name="Shaikh M.A."/>
            <person name="Suttiyut T."/>
            <person name="Ogas R."/>
            <person name="Tomko P."/>
            <person name="Gavelis G."/>
            <person name="Widhalm J.R."/>
            <person name="Wisecaver J.H."/>
        </authorList>
    </citation>
    <scope>NUCLEOTIDE SEQUENCE</scope>
    <source>
        <strain evidence="5">ECLA1</strain>
    </source>
</reference>
<dbReference type="EMBL" id="JAWDGP010005941">
    <property type="protein sequence ID" value="KAK3749379.1"/>
    <property type="molecule type" value="Genomic_DNA"/>
</dbReference>
<evidence type="ECO:0000256" key="2">
    <source>
        <dbReference type="SAM" id="MobiDB-lite"/>
    </source>
</evidence>
<dbReference type="Pfam" id="PF01033">
    <property type="entry name" value="Somatomedin_B"/>
    <property type="match status" value="1"/>
</dbReference>
<dbReference type="InterPro" id="IPR001212">
    <property type="entry name" value="Somatomedin_B_dom"/>
</dbReference>
<comment type="caution">
    <text evidence="5">The sequence shown here is derived from an EMBL/GenBank/DDBJ whole genome shotgun (WGS) entry which is preliminary data.</text>
</comment>
<evidence type="ECO:0000259" key="4">
    <source>
        <dbReference type="PROSITE" id="PS50958"/>
    </source>
</evidence>
<keyword evidence="3" id="KW-0812">Transmembrane</keyword>
<dbReference type="InterPro" id="IPR036024">
    <property type="entry name" value="Somatomedin_B-like_dom_sf"/>
</dbReference>
<feature type="region of interest" description="Disordered" evidence="2">
    <location>
        <begin position="1"/>
        <end position="24"/>
    </location>
</feature>
<protein>
    <recommendedName>
        <fullName evidence="4">SMB domain-containing protein</fullName>
    </recommendedName>
</protein>
<gene>
    <name evidence="5" type="ORF">RRG08_052163</name>
</gene>
<dbReference type="PROSITE" id="PS50958">
    <property type="entry name" value="SMB_2"/>
    <property type="match status" value="1"/>
</dbReference>
<accession>A0AAE0YLV9</accession>
<name>A0AAE0YLV9_9GAST</name>
<feature type="domain" description="SMB" evidence="4">
    <location>
        <begin position="73"/>
        <end position="118"/>
    </location>
</feature>
<dbReference type="SUPFAM" id="SSF90188">
    <property type="entry name" value="Somatomedin B domain"/>
    <property type="match status" value="1"/>
</dbReference>
<dbReference type="Gene3D" id="4.10.410.20">
    <property type="match status" value="1"/>
</dbReference>
<evidence type="ECO:0000256" key="3">
    <source>
        <dbReference type="SAM" id="Phobius"/>
    </source>
</evidence>
<evidence type="ECO:0000313" key="6">
    <source>
        <dbReference type="Proteomes" id="UP001283361"/>
    </source>
</evidence>
<keyword evidence="3" id="KW-0472">Membrane</keyword>
<organism evidence="5 6">
    <name type="scientific">Elysia crispata</name>
    <name type="common">lettuce slug</name>
    <dbReference type="NCBI Taxonomy" id="231223"/>
    <lineage>
        <taxon>Eukaryota</taxon>
        <taxon>Metazoa</taxon>
        <taxon>Spiralia</taxon>
        <taxon>Lophotrochozoa</taxon>
        <taxon>Mollusca</taxon>
        <taxon>Gastropoda</taxon>
        <taxon>Heterobranchia</taxon>
        <taxon>Euthyneura</taxon>
        <taxon>Panpulmonata</taxon>
        <taxon>Sacoglossa</taxon>
        <taxon>Placobranchoidea</taxon>
        <taxon>Plakobranchidae</taxon>
        <taxon>Elysia</taxon>
    </lineage>
</organism>
<evidence type="ECO:0000256" key="1">
    <source>
        <dbReference type="ARBA" id="ARBA00023157"/>
    </source>
</evidence>
<keyword evidence="3" id="KW-1133">Transmembrane helix</keyword>
<feature type="compositionally biased region" description="Polar residues" evidence="2">
    <location>
        <begin position="1"/>
        <end position="19"/>
    </location>
</feature>